<evidence type="ECO:0000313" key="3">
    <source>
        <dbReference type="EMBL" id="CAF1157243.1"/>
    </source>
</evidence>
<dbReference type="Proteomes" id="UP000663879">
    <property type="component" value="Unassembled WGS sequence"/>
</dbReference>
<dbReference type="PANTHER" id="PTHR10492">
    <property type="match status" value="1"/>
</dbReference>
<dbReference type="EMBL" id="CAJNOC010013114">
    <property type="protein sequence ID" value="CAF1157243.1"/>
    <property type="molecule type" value="Genomic_DNA"/>
</dbReference>
<dbReference type="SUPFAM" id="SSF52540">
    <property type="entry name" value="P-loop containing nucleoside triphosphate hydrolases"/>
    <property type="match status" value="1"/>
</dbReference>
<feature type="non-terminal residue" evidence="3">
    <location>
        <position position="153"/>
    </location>
</feature>
<protein>
    <recommendedName>
        <fullName evidence="1">ATP-dependent DNA helicase</fullName>
        <ecNumber evidence="1">5.6.2.3</ecNumber>
    </recommendedName>
</protein>
<keyword evidence="1" id="KW-0547">Nucleotide-binding</keyword>
<reference evidence="3" key="1">
    <citation type="submission" date="2021-02" db="EMBL/GenBank/DDBJ databases">
        <authorList>
            <person name="Nowell W R."/>
        </authorList>
    </citation>
    <scope>NUCLEOTIDE SEQUENCE</scope>
    <source>
        <strain evidence="3">Ploen Becks lab</strain>
    </source>
</reference>
<proteinExistence type="inferred from homology"/>
<dbReference type="GO" id="GO:0005524">
    <property type="term" value="F:ATP binding"/>
    <property type="evidence" value="ECO:0007669"/>
    <property type="project" value="UniProtKB-KW"/>
</dbReference>
<dbReference type="GO" id="GO:0006310">
    <property type="term" value="P:DNA recombination"/>
    <property type="evidence" value="ECO:0007669"/>
    <property type="project" value="UniProtKB-KW"/>
</dbReference>
<keyword evidence="1" id="KW-0067">ATP-binding</keyword>
<evidence type="ECO:0000259" key="2">
    <source>
        <dbReference type="Pfam" id="PF05970"/>
    </source>
</evidence>
<keyword evidence="1" id="KW-0234">DNA repair</keyword>
<keyword evidence="1" id="KW-0227">DNA damage</keyword>
<dbReference type="PANTHER" id="PTHR10492:SF57">
    <property type="entry name" value="ATP-DEPENDENT DNA HELICASE"/>
    <property type="match status" value="1"/>
</dbReference>
<comment type="caution">
    <text evidence="3">The sequence shown here is derived from an EMBL/GenBank/DDBJ whole genome shotgun (WGS) entry which is preliminary data.</text>
</comment>
<sequence length="153" mass="17614">MKKENPNLANIPFGGKKFLIGGDFRQTLPVVLRGHRADIINATIKSSYLWNHVRKFKLINNMRLINDTNSNYRQFLLNLGDGVLPTSTINEIPDFITLPDNIQIPLDKVDLLRRIYNDFSNQFNSSEYIDQRSILCPSNKDTDEINEFASNEL</sequence>
<organism evidence="3 4">
    <name type="scientific">Brachionus calyciflorus</name>
    <dbReference type="NCBI Taxonomy" id="104777"/>
    <lineage>
        <taxon>Eukaryota</taxon>
        <taxon>Metazoa</taxon>
        <taxon>Spiralia</taxon>
        <taxon>Gnathifera</taxon>
        <taxon>Rotifera</taxon>
        <taxon>Eurotatoria</taxon>
        <taxon>Monogononta</taxon>
        <taxon>Pseudotrocha</taxon>
        <taxon>Ploima</taxon>
        <taxon>Brachionidae</taxon>
        <taxon>Brachionus</taxon>
    </lineage>
</organism>
<gene>
    <name evidence="3" type="ORF">OXX778_LOCUS23497</name>
</gene>
<dbReference type="OrthoDB" id="272985at2759"/>
<dbReference type="GO" id="GO:0016787">
    <property type="term" value="F:hydrolase activity"/>
    <property type="evidence" value="ECO:0007669"/>
    <property type="project" value="UniProtKB-KW"/>
</dbReference>
<dbReference type="InterPro" id="IPR010285">
    <property type="entry name" value="DNA_helicase_pif1-like_DEAD"/>
</dbReference>
<dbReference type="AlphaFoldDB" id="A0A814TER6"/>
<keyword evidence="1" id="KW-0347">Helicase</keyword>
<evidence type="ECO:0000313" key="4">
    <source>
        <dbReference type="Proteomes" id="UP000663879"/>
    </source>
</evidence>
<keyword evidence="4" id="KW-1185">Reference proteome</keyword>
<dbReference type="GO" id="GO:0000723">
    <property type="term" value="P:telomere maintenance"/>
    <property type="evidence" value="ECO:0007669"/>
    <property type="project" value="InterPro"/>
</dbReference>
<evidence type="ECO:0000256" key="1">
    <source>
        <dbReference type="RuleBase" id="RU363044"/>
    </source>
</evidence>
<dbReference type="GO" id="GO:0043139">
    <property type="term" value="F:5'-3' DNA helicase activity"/>
    <property type="evidence" value="ECO:0007669"/>
    <property type="project" value="UniProtKB-EC"/>
</dbReference>
<name>A0A814TER6_9BILA</name>
<dbReference type="EC" id="5.6.2.3" evidence="1"/>
<keyword evidence="1" id="KW-0378">Hydrolase</keyword>
<feature type="domain" description="DNA helicase Pif1-like DEAD-box helicase" evidence="2">
    <location>
        <begin position="9"/>
        <end position="86"/>
    </location>
</feature>
<comment type="catalytic activity">
    <reaction evidence="1">
        <text>ATP + H2O = ADP + phosphate + H(+)</text>
        <dbReference type="Rhea" id="RHEA:13065"/>
        <dbReference type="ChEBI" id="CHEBI:15377"/>
        <dbReference type="ChEBI" id="CHEBI:15378"/>
        <dbReference type="ChEBI" id="CHEBI:30616"/>
        <dbReference type="ChEBI" id="CHEBI:43474"/>
        <dbReference type="ChEBI" id="CHEBI:456216"/>
        <dbReference type="EC" id="5.6.2.3"/>
    </reaction>
</comment>
<keyword evidence="1" id="KW-0233">DNA recombination</keyword>
<dbReference type="InterPro" id="IPR027417">
    <property type="entry name" value="P-loop_NTPase"/>
</dbReference>
<dbReference type="GO" id="GO:0006281">
    <property type="term" value="P:DNA repair"/>
    <property type="evidence" value="ECO:0007669"/>
    <property type="project" value="UniProtKB-KW"/>
</dbReference>
<accession>A0A814TER6</accession>
<comment type="similarity">
    <text evidence="1">Belongs to the helicase family.</text>
</comment>
<dbReference type="Pfam" id="PF05970">
    <property type="entry name" value="PIF1"/>
    <property type="match status" value="1"/>
</dbReference>
<comment type="cofactor">
    <cofactor evidence="1">
        <name>Mg(2+)</name>
        <dbReference type="ChEBI" id="CHEBI:18420"/>
    </cofactor>
</comment>